<organism evidence="2 3">
    <name type="scientific">Rhizophlyctis rosea</name>
    <dbReference type="NCBI Taxonomy" id="64517"/>
    <lineage>
        <taxon>Eukaryota</taxon>
        <taxon>Fungi</taxon>
        <taxon>Fungi incertae sedis</taxon>
        <taxon>Chytridiomycota</taxon>
        <taxon>Chytridiomycota incertae sedis</taxon>
        <taxon>Chytridiomycetes</taxon>
        <taxon>Rhizophlyctidales</taxon>
        <taxon>Rhizophlyctidaceae</taxon>
        <taxon>Rhizophlyctis</taxon>
    </lineage>
</organism>
<proteinExistence type="predicted"/>
<gene>
    <name evidence="2" type="ORF">HK097_000743</name>
</gene>
<feature type="region of interest" description="Disordered" evidence="1">
    <location>
        <begin position="1"/>
        <end position="25"/>
    </location>
</feature>
<dbReference type="EMBL" id="JADGJD010000114">
    <property type="protein sequence ID" value="KAJ3054818.1"/>
    <property type="molecule type" value="Genomic_DNA"/>
</dbReference>
<dbReference type="InterPro" id="IPR036047">
    <property type="entry name" value="F-box-like_dom_sf"/>
</dbReference>
<keyword evidence="3" id="KW-1185">Reference proteome</keyword>
<accession>A0AAD5SHZ9</accession>
<protein>
    <recommendedName>
        <fullName evidence="4">F-box domain-containing protein</fullName>
    </recommendedName>
</protein>
<evidence type="ECO:0008006" key="4">
    <source>
        <dbReference type="Google" id="ProtNLM"/>
    </source>
</evidence>
<comment type="caution">
    <text evidence="2">The sequence shown here is derived from an EMBL/GenBank/DDBJ whole genome shotgun (WGS) entry which is preliminary data.</text>
</comment>
<dbReference type="Proteomes" id="UP001212841">
    <property type="component" value="Unassembled WGS sequence"/>
</dbReference>
<sequence length="460" mass="51832">MGASFSSHAILNGQKSQSPTSARSPHNTLRITIGAKPPEFLSLVLAAAFQLDIRSFHDSSAQALSNTCLLALIFSHTPVESVLNCEQACHLWKNVSRNDTSQVCLPKLIRAFPEGCAPKLYGKENWRDVAVLWYAWRRVGAVSPARIDVTELEEHEAFPLHHDGSKHQLTFVASHNSDITGVSLSGEVIYRTNYRSSPLHQWNVLSVPNRSIAVPSQQICTFVQAPKPYPEQFIKLAANVPSKLTADEAGLKIFGKVYDTYWHSYNRTSDETNGDTTIFADKESTPFQQPTNSLLAFNENVAAYFKKEIGDDGDMWRLHVLRLRDQISLDRMVQIEGPFSHNPKIEKLLVTRFNILYFYGETCDVLDFQLRCCATLELPNLMTGAEVSGDGRFIVVHCTGYRLMLIDVLKREKIVLINGEGRDGWFFGVLEYAVDEKGNRTGKLWDVKVYFRTINILSDK</sequence>
<evidence type="ECO:0000256" key="1">
    <source>
        <dbReference type="SAM" id="MobiDB-lite"/>
    </source>
</evidence>
<reference evidence="2" key="1">
    <citation type="submission" date="2020-05" db="EMBL/GenBank/DDBJ databases">
        <title>Phylogenomic resolution of chytrid fungi.</title>
        <authorList>
            <person name="Stajich J.E."/>
            <person name="Amses K."/>
            <person name="Simmons R."/>
            <person name="Seto K."/>
            <person name="Myers J."/>
            <person name="Bonds A."/>
            <person name="Quandt C.A."/>
            <person name="Barry K."/>
            <person name="Liu P."/>
            <person name="Grigoriev I."/>
            <person name="Longcore J.E."/>
            <person name="James T.Y."/>
        </authorList>
    </citation>
    <scope>NUCLEOTIDE SEQUENCE</scope>
    <source>
        <strain evidence="2">JEL0318</strain>
    </source>
</reference>
<evidence type="ECO:0000313" key="3">
    <source>
        <dbReference type="Proteomes" id="UP001212841"/>
    </source>
</evidence>
<name>A0AAD5SHZ9_9FUNG</name>
<dbReference type="SUPFAM" id="SSF81383">
    <property type="entry name" value="F-box domain"/>
    <property type="match status" value="1"/>
</dbReference>
<evidence type="ECO:0000313" key="2">
    <source>
        <dbReference type="EMBL" id="KAJ3054818.1"/>
    </source>
</evidence>
<dbReference type="AlphaFoldDB" id="A0AAD5SHZ9"/>